<keyword evidence="2" id="KW-1185">Reference proteome</keyword>
<dbReference type="OrthoDB" id="423498at2759"/>
<dbReference type="InParanoid" id="A0A0G4GBI4"/>
<organism evidence="1 2">
    <name type="scientific">Vitrella brassicaformis (strain CCMP3155)</name>
    <dbReference type="NCBI Taxonomy" id="1169540"/>
    <lineage>
        <taxon>Eukaryota</taxon>
        <taxon>Sar</taxon>
        <taxon>Alveolata</taxon>
        <taxon>Colpodellida</taxon>
        <taxon>Vitrellaceae</taxon>
        <taxon>Vitrella</taxon>
    </lineage>
</organism>
<reference evidence="1 2" key="1">
    <citation type="submission" date="2014-11" db="EMBL/GenBank/DDBJ databases">
        <authorList>
            <person name="Zhu J."/>
            <person name="Qi W."/>
            <person name="Song R."/>
        </authorList>
    </citation>
    <scope>NUCLEOTIDE SEQUENCE [LARGE SCALE GENOMIC DNA]</scope>
</reference>
<protein>
    <submittedName>
        <fullName evidence="1">Uncharacterized protein</fullName>
    </submittedName>
</protein>
<accession>A0A0G4GBI4</accession>
<sequence>MWKLSPFSSPDTSFGRQAFFGEPRIAGDQRNDDKCRTHEARVIFNKIYRPNGIGISSDNKLITVGDSLNKEVDPNNPQLSDNILLVSEKEFAAKVDFIKSGLIAIDVFPPGYVGEDVFPKADDCLKPTMFIRVMRAPISSP</sequence>
<name>A0A0G4GBI4_VITBC</name>
<dbReference type="EMBL" id="CDMY01000611">
    <property type="protein sequence ID" value="CEM26033.1"/>
    <property type="molecule type" value="Genomic_DNA"/>
</dbReference>
<evidence type="ECO:0000313" key="1">
    <source>
        <dbReference type="EMBL" id="CEM26033.1"/>
    </source>
</evidence>
<dbReference type="VEuPathDB" id="CryptoDB:Vbra_2252"/>
<dbReference type="AlphaFoldDB" id="A0A0G4GBI4"/>
<proteinExistence type="predicted"/>
<evidence type="ECO:0000313" key="2">
    <source>
        <dbReference type="Proteomes" id="UP000041254"/>
    </source>
</evidence>
<dbReference type="Proteomes" id="UP000041254">
    <property type="component" value="Unassembled WGS sequence"/>
</dbReference>
<gene>
    <name evidence="1" type="ORF">Vbra_2252</name>
</gene>